<keyword evidence="1" id="KW-0175">Coiled coil</keyword>
<evidence type="ECO:0000256" key="2">
    <source>
        <dbReference type="SAM" id="SignalP"/>
    </source>
</evidence>
<evidence type="ECO:0000313" key="4">
    <source>
        <dbReference type="Proteomes" id="UP000315901"/>
    </source>
</evidence>
<keyword evidence="4" id="KW-1185">Reference proteome</keyword>
<evidence type="ECO:0000313" key="3">
    <source>
        <dbReference type="EMBL" id="TPE46595.1"/>
    </source>
</evidence>
<sequence length="262" mass="29042">MKKFFFGLGASVLVVACSAPTLTTKQALQYESIDAVIQDKFSYSKKVFFNSADMSQIETPTSLAKSYCEGNGGVFIQKNSARLQRVYTLSIHDPNKTQKYAEGLVGMFVCNMPREHDSWGINVNPTKQGRGGAGGASSIATLELETLNYEGLQANKLIAEIESREAENRINQAEMARSKFLARSTELKQVGQQVCSPSNQLGYVDAVSESSAIKVNIVGKVMTSKNYFMFYDNISTFTVQNLNEYIWSSSDQWSSCSFQKQQ</sequence>
<reference evidence="3 4" key="1">
    <citation type="submission" date="2019-06" db="EMBL/GenBank/DDBJ databases">
        <title>A novel bacterium of genus Marinomonas, isolated from coastal sand.</title>
        <authorList>
            <person name="Huang H."/>
            <person name="Mo K."/>
            <person name="Hu Y."/>
        </authorList>
    </citation>
    <scope>NUCLEOTIDE SEQUENCE [LARGE SCALE GENOMIC DNA]</scope>
    <source>
        <strain evidence="3 4">HB171799</strain>
    </source>
</reference>
<organism evidence="3 4">
    <name type="scientific">Maribrevibacterium harenarium</name>
    <dbReference type="NCBI Taxonomy" id="2589817"/>
    <lineage>
        <taxon>Bacteria</taxon>
        <taxon>Pseudomonadati</taxon>
        <taxon>Pseudomonadota</taxon>
        <taxon>Gammaproteobacteria</taxon>
        <taxon>Oceanospirillales</taxon>
        <taxon>Oceanospirillaceae</taxon>
        <taxon>Maribrevibacterium</taxon>
    </lineage>
</organism>
<name>A0A501WDN5_9GAMM</name>
<evidence type="ECO:0008006" key="5">
    <source>
        <dbReference type="Google" id="ProtNLM"/>
    </source>
</evidence>
<evidence type="ECO:0000256" key="1">
    <source>
        <dbReference type="SAM" id="Coils"/>
    </source>
</evidence>
<dbReference type="EMBL" id="VFRR01000056">
    <property type="protein sequence ID" value="TPE46595.1"/>
    <property type="molecule type" value="Genomic_DNA"/>
</dbReference>
<feature type="coiled-coil region" evidence="1">
    <location>
        <begin position="149"/>
        <end position="183"/>
    </location>
</feature>
<dbReference type="PROSITE" id="PS51257">
    <property type="entry name" value="PROKAR_LIPOPROTEIN"/>
    <property type="match status" value="1"/>
</dbReference>
<accession>A0A501WDN5</accession>
<keyword evidence="2" id="KW-0732">Signal</keyword>
<feature type="chain" id="PRO_5021485703" description="Lipoprotein" evidence="2">
    <location>
        <begin position="19"/>
        <end position="262"/>
    </location>
</feature>
<comment type="caution">
    <text evidence="3">The sequence shown here is derived from an EMBL/GenBank/DDBJ whole genome shotgun (WGS) entry which is preliminary data.</text>
</comment>
<feature type="signal peptide" evidence="2">
    <location>
        <begin position="1"/>
        <end position="18"/>
    </location>
</feature>
<dbReference type="Proteomes" id="UP000315901">
    <property type="component" value="Unassembled WGS sequence"/>
</dbReference>
<dbReference type="RefSeq" id="WP_140591387.1">
    <property type="nucleotide sequence ID" value="NZ_VFRR01000056.1"/>
</dbReference>
<protein>
    <recommendedName>
        <fullName evidence="5">Lipoprotein</fullName>
    </recommendedName>
</protein>
<gene>
    <name evidence="3" type="ORF">FJM67_15860</name>
</gene>
<dbReference type="AlphaFoldDB" id="A0A501WDN5"/>
<proteinExistence type="predicted"/>